<organism evidence="10 11">
    <name type="scientific">Cohnella cholangitidis</name>
    <dbReference type="NCBI Taxonomy" id="2598458"/>
    <lineage>
        <taxon>Bacteria</taxon>
        <taxon>Bacillati</taxon>
        <taxon>Bacillota</taxon>
        <taxon>Bacilli</taxon>
        <taxon>Bacillales</taxon>
        <taxon>Paenibacillaceae</taxon>
        <taxon>Cohnella</taxon>
    </lineage>
</organism>
<dbReference type="AlphaFoldDB" id="A0A7G5C285"/>
<keyword evidence="11" id="KW-1185">Reference proteome</keyword>
<feature type="transmembrane region" description="Helical" evidence="8">
    <location>
        <begin position="20"/>
        <end position="37"/>
    </location>
</feature>
<feature type="transmembrane region" description="Helical" evidence="8">
    <location>
        <begin position="325"/>
        <end position="342"/>
    </location>
</feature>
<keyword evidence="8" id="KW-0472">Membrane</keyword>
<evidence type="ECO:0000256" key="6">
    <source>
        <dbReference type="ARBA" id="ARBA00022840"/>
    </source>
</evidence>
<dbReference type="InterPro" id="IPR050482">
    <property type="entry name" value="Sensor_HK_TwoCompSys"/>
</dbReference>
<keyword evidence="7" id="KW-0902">Two-component regulatory system</keyword>
<dbReference type="SMART" id="SM00387">
    <property type="entry name" value="HATPase_c"/>
    <property type="match status" value="1"/>
</dbReference>
<keyword evidence="5" id="KW-0418">Kinase</keyword>
<keyword evidence="6" id="KW-0067">ATP-binding</keyword>
<evidence type="ECO:0000313" key="11">
    <source>
        <dbReference type="Proteomes" id="UP000515679"/>
    </source>
</evidence>
<dbReference type="Proteomes" id="UP000515679">
    <property type="component" value="Chromosome"/>
</dbReference>
<feature type="domain" description="Histidine kinase" evidence="9">
    <location>
        <begin position="597"/>
        <end position="682"/>
    </location>
</feature>
<dbReference type="InterPro" id="IPR005467">
    <property type="entry name" value="His_kinase_dom"/>
</dbReference>
<feature type="transmembrane region" description="Helical" evidence="8">
    <location>
        <begin position="135"/>
        <end position="157"/>
    </location>
</feature>
<evidence type="ECO:0000259" key="9">
    <source>
        <dbReference type="PROSITE" id="PS50109"/>
    </source>
</evidence>
<dbReference type="Gene3D" id="3.30.565.10">
    <property type="entry name" value="Histidine kinase-like ATPase, C-terminal domain"/>
    <property type="match status" value="1"/>
</dbReference>
<evidence type="ECO:0000256" key="1">
    <source>
        <dbReference type="ARBA" id="ARBA00000085"/>
    </source>
</evidence>
<dbReference type="PROSITE" id="PS50109">
    <property type="entry name" value="HIS_KIN"/>
    <property type="match status" value="1"/>
</dbReference>
<keyword evidence="4" id="KW-0547">Nucleotide-binding</keyword>
<dbReference type="InterPro" id="IPR011712">
    <property type="entry name" value="Sig_transdc_His_kin_sub3_dim/P"/>
</dbReference>
<dbReference type="EMBL" id="CP041969">
    <property type="protein sequence ID" value="QMV43319.1"/>
    <property type="molecule type" value="Genomic_DNA"/>
</dbReference>
<dbReference type="Gene3D" id="1.20.5.1930">
    <property type="match status" value="1"/>
</dbReference>
<proteinExistence type="predicted"/>
<feature type="transmembrane region" description="Helical" evidence="8">
    <location>
        <begin position="169"/>
        <end position="188"/>
    </location>
</feature>
<evidence type="ECO:0000256" key="8">
    <source>
        <dbReference type="SAM" id="Phobius"/>
    </source>
</evidence>
<dbReference type="EC" id="2.7.13.3" evidence="2"/>
<gene>
    <name evidence="10" type="ORF">FPL14_20665</name>
</gene>
<dbReference type="KEGG" id="cchl:FPL14_20665"/>
<protein>
    <recommendedName>
        <fullName evidence="2">histidine kinase</fullName>
        <ecNumber evidence="2">2.7.13.3</ecNumber>
    </recommendedName>
</protein>
<feature type="transmembrane region" description="Helical" evidence="8">
    <location>
        <begin position="295"/>
        <end position="319"/>
    </location>
</feature>
<dbReference type="Pfam" id="PF07730">
    <property type="entry name" value="HisKA_3"/>
    <property type="match status" value="1"/>
</dbReference>
<evidence type="ECO:0000256" key="7">
    <source>
        <dbReference type="ARBA" id="ARBA00023012"/>
    </source>
</evidence>
<feature type="transmembrane region" description="Helical" evidence="8">
    <location>
        <begin position="194"/>
        <end position="212"/>
    </location>
</feature>
<evidence type="ECO:0000256" key="5">
    <source>
        <dbReference type="ARBA" id="ARBA00022777"/>
    </source>
</evidence>
<sequence>MKNRLRGRRLWAIVLFRHTIWPLFALLSLVIFALSLWKGYSLHQTPCTDENWCSNIFYLTSDQMSLLNLIGLPTSFYSGVMGGFAALSFASFFSVSWILYRYGSNDPVCYTTSILLMATGSAFTNDGSVLEAWPLAVRAFEFQDMLFGLSYLLLFLYPDGAFTPRWTKYFAIYGLFFALSPYFAPSTVLDMSTWPLAIRVIQSSILFALIVYSQVYRYKRTFSAEQRQRTKWFVASIALYLSGSVFMVAVGNNPVFKIILWGVMNIGLLSIPFSVALTVIEQRSRKMTTVFNRSIVYAVLSFTVVSVFALAMGMIGAIFQTNDNWLISLLIVGLIAIVLQPLRDKVQDAVDRLIYGMREEPYRVVSNLIQQLEAVVSNRTVLPLVLEFLAQALRLPYAAIKDCRDSSGLLASYGVPVPGCLEIPLSIQNEPVGTLILGSSAIHNIMPPSKRYLFDDLIRQVAIATRTALLSNELQRSREQLVSAREEERRRLRRDLHDGLGSNLASISMKLATALDQYDGQSPKVQSMLANVQHQLDGAITDIRRLVYALRPPSLDEFGLLFSLRDLAGQSQQAHFRVILQAPESLPPLMAAVEVAVYRIVQEAITNSLKHSNGTACHIQLTVEETLRIQITDDGVGMSNDSKKGVGIRSMRERAEELNGWFTIRDSADPGTRIEIEIPLFSPSQSS</sequence>
<dbReference type="SUPFAM" id="SSF55874">
    <property type="entry name" value="ATPase domain of HSP90 chaperone/DNA topoisomerase II/histidine kinase"/>
    <property type="match status" value="1"/>
</dbReference>
<dbReference type="InterPro" id="IPR003594">
    <property type="entry name" value="HATPase_dom"/>
</dbReference>
<accession>A0A7G5C285</accession>
<feature type="transmembrane region" description="Helical" evidence="8">
    <location>
        <begin position="232"/>
        <end position="252"/>
    </location>
</feature>
<dbReference type="GO" id="GO:0016020">
    <property type="term" value="C:membrane"/>
    <property type="evidence" value="ECO:0007669"/>
    <property type="project" value="InterPro"/>
</dbReference>
<feature type="transmembrane region" description="Helical" evidence="8">
    <location>
        <begin position="258"/>
        <end position="280"/>
    </location>
</feature>
<evidence type="ECO:0000256" key="3">
    <source>
        <dbReference type="ARBA" id="ARBA00022679"/>
    </source>
</evidence>
<evidence type="ECO:0000313" key="10">
    <source>
        <dbReference type="EMBL" id="QMV43319.1"/>
    </source>
</evidence>
<dbReference type="PANTHER" id="PTHR24421">
    <property type="entry name" value="NITRATE/NITRITE SENSOR PROTEIN NARX-RELATED"/>
    <property type="match status" value="1"/>
</dbReference>
<feature type="transmembrane region" description="Helical" evidence="8">
    <location>
        <begin position="107"/>
        <end position="123"/>
    </location>
</feature>
<dbReference type="Pfam" id="PF02518">
    <property type="entry name" value="HATPase_c"/>
    <property type="match status" value="1"/>
</dbReference>
<feature type="transmembrane region" description="Helical" evidence="8">
    <location>
        <begin position="76"/>
        <end position="100"/>
    </location>
</feature>
<dbReference type="GO" id="GO:0046983">
    <property type="term" value="F:protein dimerization activity"/>
    <property type="evidence" value="ECO:0007669"/>
    <property type="project" value="InterPro"/>
</dbReference>
<reference evidence="10 11" key="1">
    <citation type="submission" date="2019-07" db="EMBL/GenBank/DDBJ databases">
        <authorList>
            <person name="Kim J.K."/>
            <person name="Cheong H.-M."/>
            <person name="Choi Y."/>
            <person name="Hwang K.J."/>
            <person name="Lee S."/>
            <person name="Choi C."/>
        </authorList>
    </citation>
    <scope>NUCLEOTIDE SEQUENCE [LARGE SCALE GENOMIC DNA]</scope>
    <source>
        <strain evidence="10 11">KS 22</strain>
    </source>
</reference>
<keyword evidence="8" id="KW-1133">Transmembrane helix</keyword>
<dbReference type="InterPro" id="IPR036890">
    <property type="entry name" value="HATPase_C_sf"/>
</dbReference>
<dbReference type="GO" id="GO:0000155">
    <property type="term" value="F:phosphorelay sensor kinase activity"/>
    <property type="evidence" value="ECO:0007669"/>
    <property type="project" value="InterPro"/>
</dbReference>
<name>A0A7G5C285_9BACL</name>
<dbReference type="CDD" id="cd16917">
    <property type="entry name" value="HATPase_UhpB-NarQ-NarX-like"/>
    <property type="match status" value="1"/>
</dbReference>
<dbReference type="RefSeq" id="WP_182299552.1">
    <property type="nucleotide sequence ID" value="NZ_CP041969.1"/>
</dbReference>
<evidence type="ECO:0000256" key="2">
    <source>
        <dbReference type="ARBA" id="ARBA00012438"/>
    </source>
</evidence>
<comment type="catalytic activity">
    <reaction evidence="1">
        <text>ATP + protein L-histidine = ADP + protein N-phospho-L-histidine.</text>
        <dbReference type="EC" id="2.7.13.3"/>
    </reaction>
</comment>
<dbReference type="GO" id="GO:0005524">
    <property type="term" value="F:ATP binding"/>
    <property type="evidence" value="ECO:0007669"/>
    <property type="project" value="UniProtKB-KW"/>
</dbReference>
<keyword evidence="8" id="KW-0812">Transmembrane</keyword>
<keyword evidence="3" id="KW-0808">Transferase</keyword>
<evidence type="ECO:0000256" key="4">
    <source>
        <dbReference type="ARBA" id="ARBA00022741"/>
    </source>
</evidence>